<name>X0V1J9_9ZZZZ</name>
<accession>X0V1J9</accession>
<dbReference type="AlphaFoldDB" id="X0V1J9"/>
<dbReference type="EMBL" id="BARS01028744">
    <property type="protein sequence ID" value="GAG11949.1"/>
    <property type="molecule type" value="Genomic_DNA"/>
</dbReference>
<protein>
    <submittedName>
        <fullName evidence="1">Uncharacterized protein</fullName>
    </submittedName>
</protein>
<evidence type="ECO:0000313" key="1">
    <source>
        <dbReference type="EMBL" id="GAG11949.1"/>
    </source>
</evidence>
<proteinExistence type="predicted"/>
<organism evidence="1">
    <name type="scientific">marine sediment metagenome</name>
    <dbReference type="NCBI Taxonomy" id="412755"/>
    <lineage>
        <taxon>unclassified sequences</taxon>
        <taxon>metagenomes</taxon>
        <taxon>ecological metagenomes</taxon>
    </lineage>
</organism>
<feature type="non-terminal residue" evidence="1">
    <location>
        <position position="1"/>
    </location>
</feature>
<feature type="non-terminal residue" evidence="1">
    <location>
        <position position="264"/>
    </location>
</feature>
<comment type="caution">
    <text evidence="1">The sequence shown here is derived from an EMBL/GenBank/DDBJ whole genome shotgun (WGS) entry which is preliminary data.</text>
</comment>
<sequence>YLFKEVKDAILGNIGKVGFSSLDALTRVLNFDTALQVGYTKGFISAVKGEGTVFDQVMGSLGIVNPGVGLLSTQTREGISESLRRNLGFGDVLREDLNVPPGPSIQARLPQLDIITPSAIVTGIVQDLLEGRVPAELKDFGPTLTTRGAVGLALDILASPITYLSFGATTPKKLAPKAGRSVIRLFNSTALTDKELRAGAKALKATREGRAVLHYMDRFAASQLGQMTKTASKRFSEAFIPANDFVANLGKGIKKQINQNALGL</sequence>
<reference evidence="1" key="1">
    <citation type="journal article" date="2014" name="Front. Microbiol.">
        <title>High frequency of phylogenetically diverse reductive dehalogenase-homologous genes in deep subseafloor sedimentary metagenomes.</title>
        <authorList>
            <person name="Kawai M."/>
            <person name="Futagami T."/>
            <person name="Toyoda A."/>
            <person name="Takaki Y."/>
            <person name="Nishi S."/>
            <person name="Hori S."/>
            <person name="Arai W."/>
            <person name="Tsubouchi T."/>
            <person name="Morono Y."/>
            <person name="Uchiyama I."/>
            <person name="Ito T."/>
            <person name="Fujiyama A."/>
            <person name="Inagaki F."/>
            <person name="Takami H."/>
        </authorList>
    </citation>
    <scope>NUCLEOTIDE SEQUENCE</scope>
    <source>
        <strain evidence="1">Expedition CK06-06</strain>
    </source>
</reference>
<gene>
    <name evidence="1" type="ORF">S01H1_45024</name>
</gene>